<dbReference type="SMART" id="SM00073">
    <property type="entry name" value="HPT"/>
    <property type="match status" value="1"/>
</dbReference>
<evidence type="ECO:0000259" key="15">
    <source>
        <dbReference type="PROSITE" id="PS50894"/>
    </source>
</evidence>
<evidence type="ECO:0000259" key="13">
    <source>
        <dbReference type="PROSITE" id="PS50109"/>
    </source>
</evidence>
<reference evidence="16 17" key="1">
    <citation type="submission" date="2023-07" db="EMBL/GenBank/DDBJ databases">
        <title>Genomic Encyclopedia of Type Strains, Phase IV (KMG-IV): sequencing the most valuable type-strain genomes for metagenomic binning, comparative biology and taxonomic classification.</title>
        <authorList>
            <person name="Goeker M."/>
        </authorList>
    </citation>
    <scope>NUCLEOTIDE SEQUENCE [LARGE SCALE GENOMIC DNA]</scope>
    <source>
        <strain evidence="16 17">DSM 27594</strain>
    </source>
</reference>
<dbReference type="CDD" id="cd00731">
    <property type="entry name" value="CheA_reg"/>
    <property type="match status" value="1"/>
</dbReference>
<evidence type="ECO:0000256" key="11">
    <source>
        <dbReference type="PROSITE-ProRule" id="PRU00110"/>
    </source>
</evidence>
<accession>A0ABT9XVI4</accession>
<dbReference type="CDD" id="cd16916">
    <property type="entry name" value="HATPase_CheA-like"/>
    <property type="match status" value="1"/>
</dbReference>
<evidence type="ECO:0000256" key="1">
    <source>
        <dbReference type="ARBA" id="ARBA00000085"/>
    </source>
</evidence>
<dbReference type="SMART" id="SM01231">
    <property type="entry name" value="H-kinase_dim"/>
    <property type="match status" value="1"/>
</dbReference>
<dbReference type="SUPFAM" id="SSF55052">
    <property type="entry name" value="CheY-binding domain of CheA"/>
    <property type="match status" value="1"/>
</dbReference>
<dbReference type="PROSITE" id="PS50851">
    <property type="entry name" value="CHEW"/>
    <property type="match status" value="1"/>
</dbReference>
<dbReference type="Pfam" id="PF02895">
    <property type="entry name" value="H-kinase_dim"/>
    <property type="match status" value="1"/>
</dbReference>
<dbReference type="PROSITE" id="PS50894">
    <property type="entry name" value="HPT"/>
    <property type="match status" value="1"/>
</dbReference>
<feature type="region of interest" description="Disordered" evidence="12">
    <location>
        <begin position="252"/>
        <end position="287"/>
    </location>
</feature>
<dbReference type="PROSITE" id="PS50109">
    <property type="entry name" value="HIS_KIN"/>
    <property type="match status" value="1"/>
</dbReference>
<comment type="caution">
    <text evidence="16">The sequence shown here is derived from an EMBL/GenBank/DDBJ whole genome shotgun (WGS) entry which is preliminary data.</text>
</comment>
<dbReference type="SUPFAM" id="SSF50341">
    <property type="entry name" value="CheW-like"/>
    <property type="match status" value="1"/>
</dbReference>
<keyword evidence="8 16" id="KW-0418">Kinase</keyword>
<evidence type="ECO:0000256" key="12">
    <source>
        <dbReference type="SAM" id="MobiDB-lite"/>
    </source>
</evidence>
<dbReference type="Pfam" id="PF01627">
    <property type="entry name" value="Hpt"/>
    <property type="match status" value="1"/>
</dbReference>
<dbReference type="InterPro" id="IPR051315">
    <property type="entry name" value="Bact_Chemotaxis_CheA"/>
</dbReference>
<dbReference type="CDD" id="cd00088">
    <property type="entry name" value="HPT"/>
    <property type="match status" value="1"/>
</dbReference>
<evidence type="ECO:0000256" key="10">
    <source>
        <dbReference type="ARBA" id="ARBA00023012"/>
    </source>
</evidence>
<evidence type="ECO:0000256" key="6">
    <source>
        <dbReference type="ARBA" id="ARBA00022679"/>
    </source>
</evidence>
<dbReference type="PANTHER" id="PTHR43395:SF1">
    <property type="entry name" value="CHEMOTAXIS PROTEIN CHEA"/>
    <property type="match status" value="1"/>
</dbReference>
<organism evidence="16 17">
    <name type="scientific">Neobacillus ginsengisoli</name>
    <dbReference type="NCBI Taxonomy" id="904295"/>
    <lineage>
        <taxon>Bacteria</taxon>
        <taxon>Bacillati</taxon>
        <taxon>Bacillota</taxon>
        <taxon>Bacilli</taxon>
        <taxon>Bacillales</taxon>
        <taxon>Bacillaceae</taxon>
        <taxon>Neobacillus</taxon>
    </lineage>
</organism>
<evidence type="ECO:0000256" key="7">
    <source>
        <dbReference type="ARBA" id="ARBA00022741"/>
    </source>
</evidence>
<keyword evidence="10" id="KW-0902">Two-component regulatory system</keyword>
<dbReference type="InterPro" id="IPR002545">
    <property type="entry name" value="CheW-lke_dom"/>
</dbReference>
<dbReference type="InterPro" id="IPR008207">
    <property type="entry name" value="Sig_transdc_His_kin_Hpt_dom"/>
</dbReference>
<dbReference type="InterPro" id="IPR035891">
    <property type="entry name" value="CheY-binding_CheA"/>
</dbReference>
<dbReference type="InterPro" id="IPR036097">
    <property type="entry name" value="HisK_dim/P_sf"/>
</dbReference>
<evidence type="ECO:0000256" key="8">
    <source>
        <dbReference type="ARBA" id="ARBA00022777"/>
    </source>
</evidence>
<feature type="domain" description="CheW-like" evidence="14">
    <location>
        <begin position="536"/>
        <end position="668"/>
    </location>
</feature>
<dbReference type="InterPro" id="IPR036641">
    <property type="entry name" value="HPT_dom_sf"/>
</dbReference>
<dbReference type="InterPro" id="IPR004358">
    <property type="entry name" value="Sig_transdc_His_kin-like_C"/>
</dbReference>
<dbReference type="SUPFAM" id="SSF47384">
    <property type="entry name" value="Homodimeric domain of signal transducing histidine kinase"/>
    <property type="match status" value="1"/>
</dbReference>
<keyword evidence="7" id="KW-0547">Nucleotide-binding</keyword>
<comment type="catalytic activity">
    <reaction evidence="1">
        <text>ATP + protein L-histidine = ADP + protein N-phospho-L-histidine.</text>
        <dbReference type="EC" id="2.7.13.3"/>
    </reaction>
</comment>
<dbReference type="EC" id="2.7.13.3" evidence="2"/>
<keyword evidence="5 11" id="KW-0597">Phosphoprotein</keyword>
<dbReference type="InterPro" id="IPR005467">
    <property type="entry name" value="His_kinase_dom"/>
</dbReference>
<dbReference type="GO" id="GO:0004673">
    <property type="term" value="F:protein histidine kinase activity"/>
    <property type="evidence" value="ECO:0007669"/>
    <property type="project" value="UniProtKB-EC"/>
</dbReference>
<feature type="domain" description="Histidine kinase" evidence="13">
    <location>
        <begin position="321"/>
        <end position="534"/>
    </location>
</feature>
<dbReference type="InterPro" id="IPR036890">
    <property type="entry name" value="HATPase_C_sf"/>
</dbReference>
<dbReference type="SUPFAM" id="SSF55874">
    <property type="entry name" value="ATPase domain of HSP90 chaperone/DNA topoisomerase II/histidine kinase"/>
    <property type="match status" value="1"/>
</dbReference>
<dbReference type="SUPFAM" id="SSF47226">
    <property type="entry name" value="Histidine-containing phosphotransfer domain, HPT domain"/>
    <property type="match status" value="1"/>
</dbReference>
<protein>
    <recommendedName>
        <fullName evidence="3">Chemotaxis protein CheA</fullName>
        <ecNumber evidence="2">2.7.13.3</ecNumber>
    </recommendedName>
</protein>
<dbReference type="PANTHER" id="PTHR43395">
    <property type="entry name" value="SENSOR HISTIDINE KINASE CHEA"/>
    <property type="match status" value="1"/>
</dbReference>
<keyword evidence="17" id="KW-1185">Reference proteome</keyword>
<evidence type="ECO:0000313" key="16">
    <source>
        <dbReference type="EMBL" id="MDQ0199580.1"/>
    </source>
</evidence>
<dbReference type="Gene3D" id="3.30.70.1110">
    <property type="entry name" value="Histidine kinase CheA-like, P2 response regulator-binding domain"/>
    <property type="match status" value="1"/>
</dbReference>
<dbReference type="SMART" id="SM00260">
    <property type="entry name" value="CheW"/>
    <property type="match status" value="1"/>
</dbReference>
<evidence type="ECO:0000256" key="2">
    <source>
        <dbReference type="ARBA" id="ARBA00012438"/>
    </source>
</evidence>
<evidence type="ECO:0000259" key="14">
    <source>
        <dbReference type="PROSITE" id="PS50851"/>
    </source>
</evidence>
<dbReference type="InterPro" id="IPR037006">
    <property type="entry name" value="CheA-like_homodim_sf"/>
</dbReference>
<feature type="modified residue" description="Phosphohistidine" evidence="11">
    <location>
        <position position="46"/>
    </location>
</feature>
<dbReference type="InterPro" id="IPR004105">
    <property type="entry name" value="CheA-like_dim"/>
</dbReference>
<dbReference type="Pfam" id="PF02518">
    <property type="entry name" value="HATPase_c"/>
    <property type="match status" value="1"/>
</dbReference>
<feature type="domain" description="HPt" evidence="15">
    <location>
        <begin position="1"/>
        <end position="103"/>
    </location>
</feature>
<evidence type="ECO:0000256" key="9">
    <source>
        <dbReference type="ARBA" id="ARBA00022840"/>
    </source>
</evidence>
<dbReference type="Gene3D" id="2.30.30.40">
    <property type="entry name" value="SH3 Domains"/>
    <property type="match status" value="1"/>
</dbReference>
<keyword evidence="9" id="KW-0067">ATP-binding</keyword>
<name>A0ABT9XVI4_9BACI</name>
<dbReference type="InterPro" id="IPR037052">
    <property type="entry name" value="CheA-like_P2_sf"/>
</dbReference>
<dbReference type="InterPro" id="IPR036061">
    <property type="entry name" value="CheW-like_dom_sf"/>
</dbReference>
<dbReference type="Proteomes" id="UP001224122">
    <property type="component" value="Unassembled WGS sequence"/>
</dbReference>
<evidence type="ECO:0000313" key="17">
    <source>
        <dbReference type="Proteomes" id="UP001224122"/>
    </source>
</evidence>
<dbReference type="Gene3D" id="1.10.287.560">
    <property type="entry name" value="Histidine kinase CheA-like, homodimeric domain"/>
    <property type="match status" value="1"/>
</dbReference>
<dbReference type="InterPro" id="IPR003594">
    <property type="entry name" value="HATPase_dom"/>
</dbReference>
<dbReference type="InterPro" id="IPR010808">
    <property type="entry name" value="CheA_P2-bd"/>
</dbReference>
<dbReference type="RefSeq" id="WP_307408634.1">
    <property type="nucleotide sequence ID" value="NZ_JAUSTW010000004.1"/>
</dbReference>
<proteinExistence type="predicted"/>
<dbReference type="PRINTS" id="PR00344">
    <property type="entry name" value="BCTRLSENSOR"/>
</dbReference>
<keyword evidence="4" id="KW-0145">Chemotaxis</keyword>
<dbReference type="Pfam" id="PF07194">
    <property type="entry name" value="P2"/>
    <property type="match status" value="1"/>
</dbReference>
<evidence type="ECO:0000256" key="5">
    <source>
        <dbReference type="ARBA" id="ARBA00022553"/>
    </source>
</evidence>
<dbReference type="Gene3D" id="3.30.565.10">
    <property type="entry name" value="Histidine kinase-like ATPase, C-terminal domain"/>
    <property type="match status" value="1"/>
</dbReference>
<sequence length="668" mass="74849">MDLSNYIEMFIEESKEHLQAINVELLKLETEPENTAIVNEIFRSAHTLKGMAGSMGFEDLASLTHEMENVLDLLRNSKLTITPEIMDVIFKCVDLIEKMVDNIEQGGDGKVNVTDIVAQLVRIQNPSLSFQSEFLDASREVAVTAEFVIDEFQLSVINEAKKLGNKVYQITVTLDEKCVMKSVRAYLIFQTAEELGEIIQTDPTIEQIEEEKFGDSFTLLLLSNQNAQEIHRQIGNISEVINVKVFESMNQESSGSTSFSNETIDEQTNIPTEKENSGAQKKKTRSKSIRVDSEKLDQLMNLFSEIIIDRGRLEQIARKFQLSELRETVEHMTRISTDLQELILNMRMVQVDQVFNRFPRMIRDLAKDLNKKVQLVVEGEETELDRTVIDEIGDPLVHLLRNALDHGLESMEERAFSNKPVEGKILLKAYHSGNHVFIEVVDDGKGINREKVLNKAIERGVVTLEEAKTLTDQQVNALIFSSGFSTADKISDISGRGVGLDVVKTKIESLGGGISIDSTLGKGSIFRIQLPLTLSIIHTMLVKVEEETYAIPFSSIVEITMVSEDQVYTLQGKKVIQFRGQVVPLVYLKKVFNTPQVKAVTTTKQQYLVIVRKENKIAGLLVSMVLGQQEVVLKSLGGFLKNLFAISGATILGNGEVALIIDSNKFFN</sequence>
<dbReference type="SMART" id="SM00387">
    <property type="entry name" value="HATPase_c"/>
    <property type="match status" value="1"/>
</dbReference>
<keyword evidence="6 16" id="KW-0808">Transferase</keyword>
<evidence type="ECO:0000256" key="4">
    <source>
        <dbReference type="ARBA" id="ARBA00022500"/>
    </source>
</evidence>
<feature type="compositionally biased region" description="Polar residues" evidence="12">
    <location>
        <begin position="252"/>
        <end position="271"/>
    </location>
</feature>
<gene>
    <name evidence="16" type="ORF">J2S10_002762</name>
</gene>
<dbReference type="EMBL" id="JAUSTW010000004">
    <property type="protein sequence ID" value="MDQ0199580.1"/>
    <property type="molecule type" value="Genomic_DNA"/>
</dbReference>
<dbReference type="Gene3D" id="1.20.120.160">
    <property type="entry name" value="HPT domain"/>
    <property type="match status" value="1"/>
</dbReference>
<dbReference type="Pfam" id="PF01584">
    <property type="entry name" value="CheW"/>
    <property type="match status" value="1"/>
</dbReference>
<evidence type="ECO:0000256" key="3">
    <source>
        <dbReference type="ARBA" id="ARBA00021495"/>
    </source>
</evidence>